<feature type="domain" description="Pyridoxamine kinase/Phosphomethylpyrimidine kinase" evidence="8">
    <location>
        <begin position="144"/>
        <end position="226"/>
    </location>
</feature>
<dbReference type="SUPFAM" id="SSF53613">
    <property type="entry name" value="Ribokinase-like"/>
    <property type="match status" value="1"/>
</dbReference>
<dbReference type="GO" id="GO:0005777">
    <property type="term" value="C:peroxisome"/>
    <property type="evidence" value="ECO:0007669"/>
    <property type="project" value="EnsemblFungi"/>
</dbReference>
<feature type="region of interest" description="Disordered" evidence="7">
    <location>
        <begin position="1"/>
        <end position="22"/>
    </location>
</feature>
<keyword evidence="10" id="KW-1185">Reference proteome</keyword>
<dbReference type="FunCoup" id="A0A1D2VF66">
    <property type="interactions" value="303"/>
</dbReference>
<proteinExistence type="inferred from homology"/>
<evidence type="ECO:0000256" key="6">
    <source>
        <dbReference type="ARBA" id="ARBA00022840"/>
    </source>
</evidence>
<dbReference type="GO" id="GO:0009443">
    <property type="term" value="P:pyridoxal 5'-phosphate salvage"/>
    <property type="evidence" value="ECO:0007669"/>
    <property type="project" value="InterPro"/>
</dbReference>
<dbReference type="Proteomes" id="UP000095038">
    <property type="component" value="Unassembled WGS sequence"/>
</dbReference>
<keyword evidence="5 9" id="KW-0418">Kinase</keyword>
<protein>
    <recommendedName>
        <fullName evidence="2">pyridoxal kinase</fullName>
        <ecNumber evidence="2">2.7.1.35</ecNumber>
    </recommendedName>
</protein>
<sequence length="373" mass="42336">MSEYFNTSDSSNFTNSLDQKGSKDQVDLDDFLYKPIPKILSIQSHVTHGYVGNRAACFPLQINGWDVDIFNTVNYSNHTGYGLVKGSITEKVDLENIFQNLLDLDLVNYNGILTGYIPNDKSLSLISQFSQKIKDLNREKKKDLLWLLDPVMGDEGILYVDESVVPIYRDIILVNDIDIITPNQFEAELLLDYSISSFDDLKKAFSDFHNNFNLKYVIITSIKLNDKLYCACSSLQNGDGDGNNNDNDNDNDNNNDNDNDNGKEKSVVLFEIKTINSYFTGVGDLFSALVIDKIYNQKDNLIGCVNEVLTIMYKVLNLTAILSKKDIELHNDNNSIDGGKIGDSDSMKYYELRIIESRSFYTQSEKMYKAIYI</sequence>
<evidence type="ECO:0000313" key="10">
    <source>
        <dbReference type="Proteomes" id="UP000095038"/>
    </source>
</evidence>
<dbReference type="Gene3D" id="3.40.1190.20">
    <property type="match status" value="1"/>
</dbReference>
<dbReference type="GO" id="GO:0005524">
    <property type="term" value="F:ATP binding"/>
    <property type="evidence" value="ECO:0007669"/>
    <property type="project" value="UniProtKB-KW"/>
</dbReference>
<dbReference type="GO" id="GO:0008478">
    <property type="term" value="F:pyridoxal kinase activity"/>
    <property type="evidence" value="ECO:0007669"/>
    <property type="project" value="UniProtKB-EC"/>
</dbReference>
<evidence type="ECO:0000256" key="3">
    <source>
        <dbReference type="ARBA" id="ARBA00022679"/>
    </source>
</evidence>
<feature type="region of interest" description="Disordered" evidence="7">
    <location>
        <begin position="239"/>
        <end position="262"/>
    </location>
</feature>
<keyword evidence="4" id="KW-0547">Nucleotide-binding</keyword>
<dbReference type="GeneID" id="30967224"/>
<dbReference type="RefSeq" id="XP_020046529.1">
    <property type="nucleotide sequence ID" value="XM_020193588.1"/>
</dbReference>
<dbReference type="EC" id="2.7.1.35" evidence="2"/>
<dbReference type="PANTHER" id="PTHR10534:SF2">
    <property type="entry name" value="PYRIDOXAL KINASE"/>
    <property type="match status" value="1"/>
</dbReference>
<feature type="compositionally biased region" description="Acidic residues" evidence="7">
    <location>
        <begin position="247"/>
        <end position="259"/>
    </location>
</feature>
<name>A0A1D2VF66_9ASCO</name>
<dbReference type="GO" id="GO:0005829">
    <property type="term" value="C:cytosol"/>
    <property type="evidence" value="ECO:0007669"/>
    <property type="project" value="TreeGrafter"/>
</dbReference>
<dbReference type="STRING" id="1344418.A0A1D2VF66"/>
<dbReference type="Pfam" id="PF08543">
    <property type="entry name" value="Phos_pyr_kin"/>
    <property type="match status" value="1"/>
</dbReference>
<dbReference type="NCBIfam" id="TIGR00687">
    <property type="entry name" value="pyridox_kin"/>
    <property type="match status" value="1"/>
</dbReference>
<dbReference type="OrthoDB" id="2104723at2759"/>
<comment type="similarity">
    <text evidence="1">Belongs to the pyridoxine kinase family.</text>
</comment>
<evidence type="ECO:0000313" key="9">
    <source>
        <dbReference type="EMBL" id="ODV60222.1"/>
    </source>
</evidence>
<dbReference type="InterPro" id="IPR013749">
    <property type="entry name" value="PM/HMP-P_kinase-1"/>
</dbReference>
<dbReference type="InParanoid" id="A0A1D2VF66"/>
<dbReference type="CDD" id="cd01173">
    <property type="entry name" value="pyridoxal_pyridoxamine_kinase"/>
    <property type="match status" value="1"/>
</dbReference>
<dbReference type="EMBL" id="KV454483">
    <property type="protein sequence ID" value="ODV60222.1"/>
    <property type="molecule type" value="Genomic_DNA"/>
</dbReference>
<reference evidence="10" key="1">
    <citation type="submission" date="2016-05" db="EMBL/GenBank/DDBJ databases">
        <title>Comparative genomics of biotechnologically important yeasts.</title>
        <authorList>
            <consortium name="DOE Joint Genome Institute"/>
            <person name="Riley R."/>
            <person name="Haridas S."/>
            <person name="Wolfe K.H."/>
            <person name="Lopes M.R."/>
            <person name="Hittinger C.T."/>
            <person name="Goker M."/>
            <person name="Salamov A."/>
            <person name="Wisecaver J."/>
            <person name="Long T.M."/>
            <person name="Aerts A.L."/>
            <person name="Barry K."/>
            <person name="Choi C."/>
            <person name="Clum A."/>
            <person name="Coughlan A.Y."/>
            <person name="Deshpande S."/>
            <person name="Douglass A.P."/>
            <person name="Hanson S.J."/>
            <person name="Klenk H.-P."/>
            <person name="Labutti K."/>
            <person name="Lapidus A."/>
            <person name="Lindquist E."/>
            <person name="Lipzen A."/>
            <person name="Meier-Kolthoff J.P."/>
            <person name="Ohm R.A."/>
            <person name="Otillar R.P."/>
            <person name="Pangilinan J."/>
            <person name="Peng Y."/>
            <person name="Rokas A."/>
            <person name="Rosa C.A."/>
            <person name="Scheuner C."/>
            <person name="Sibirny A.A."/>
            <person name="Slot J.C."/>
            <person name="Stielow J.B."/>
            <person name="Sun H."/>
            <person name="Kurtzman C.P."/>
            <person name="Blackwell M."/>
            <person name="Grigoriev I.V."/>
            <person name="Jeffries T.W."/>
        </authorList>
    </citation>
    <scope>NUCLEOTIDE SEQUENCE [LARGE SCALE GENOMIC DNA]</scope>
    <source>
        <strain evidence="10">DSM 1968</strain>
    </source>
</reference>
<evidence type="ECO:0000256" key="5">
    <source>
        <dbReference type="ARBA" id="ARBA00022777"/>
    </source>
</evidence>
<feature type="compositionally biased region" description="Low complexity" evidence="7">
    <location>
        <begin position="1"/>
        <end position="16"/>
    </location>
</feature>
<accession>A0A1D2VF66</accession>
<dbReference type="InterPro" id="IPR029056">
    <property type="entry name" value="Ribokinase-like"/>
</dbReference>
<evidence type="ECO:0000256" key="7">
    <source>
        <dbReference type="SAM" id="MobiDB-lite"/>
    </source>
</evidence>
<dbReference type="PANTHER" id="PTHR10534">
    <property type="entry name" value="PYRIDOXAL KINASE"/>
    <property type="match status" value="1"/>
</dbReference>
<evidence type="ECO:0000256" key="2">
    <source>
        <dbReference type="ARBA" id="ARBA00012104"/>
    </source>
</evidence>
<evidence type="ECO:0000259" key="8">
    <source>
        <dbReference type="Pfam" id="PF08543"/>
    </source>
</evidence>
<keyword evidence="3" id="KW-0808">Transferase</keyword>
<evidence type="ECO:0000256" key="4">
    <source>
        <dbReference type="ARBA" id="ARBA00022741"/>
    </source>
</evidence>
<organism evidence="9 10">
    <name type="scientific">Ascoidea rubescens DSM 1968</name>
    <dbReference type="NCBI Taxonomy" id="1344418"/>
    <lineage>
        <taxon>Eukaryota</taxon>
        <taxon>Fungi</taxon>
        <taxon>Dikarya</taxon>
        <taxon>Ascomycota</taxon>
        <taxon>Saccharomycotina</taxon>
        <taxon>Saccharomycetes</taxon>
        <taxon>Ascoideaceae</taxon>
        <taxon>Ascoidea</taxon>
    </lineage>
</organism>
<gene>
    <name evidence="9" type="ORF">ASCRUDRAFT_76711</name>
</gene>
<keyword evidence="6" id="KW-0067">ATP-binding</keyword>
<dbReference type="InterPro" id="IPR004625">
    <property type="entry name" value="PyrdxlKinase"/>
</dbReference>
<evidence type="ECO:0000256" key="1">
    <source>
        <dbReference type="ARBA" id="ARBA00008805"/>
    </source>
</evidence>
<dbReference type="AlphaFoldDB" id="A0A1D2VF66"/>